<dbReference type="EMBL" id="CP158254">
    <property type="protein sequence ID" value="XDJ46737.1"/>
    <property type="molecule type" value="Genomic_DNA"/>
</dbReference>
<gene>
    <name evidence="1" type="ORF">ABRZ04_10440</name>
</gene>
<proteinExistence type="predicted"/>
<dbReference type="AlphaFoldDB" id="A0AB39CWA0"/>
<sequence>MSNQLVALPMTPQVFVGEIMEPALDLLPAKMGSIEARVMLLAIALQESGLTHRWQIVDPARPQIKGPARGLLQFEKGGGVKGVLTHPASQDYAADVCLARGVVAAPQQVYDVLDRNDILAVALGRLLLWTDPRRLPAAGDHLGAWNLYQRVWRPGKPHPDKWLGHYRTACGALGAT</sequence>
<protein>
    <recommendedName>
        <fullName evidence="2">Transglycosylase SLT domain-containing protein</fullName>
    </recommendedName>
</protein>
<evidence type="ECO:0008006" key="2">
    <source>
        <dbReference type="Google" id="ProtNLM"/>
    </source>
</evidence>
<organism evidence="1">
    <name type="scientific">Castellaniella ginsengisoli</name>
    <dbReference type="NCBI Taxonomy" id="546114"/>
    <lineage>
        <taxon>Bacteria</taxon>
        <taxon>Pseudomonadati</taxon>
        <taxon>Pseudomonadota</taxon>
        <taxon>Betaproteobacteria</taxon>
        <taxon>Burkholderiales</taxon>
        <taxon>Alcaligenaceae</taxon>
        <taxon>Castellaniella</taxon>
    </lineage>
</organism>
<name>A0AB39CWA0_9BURK</name>
<reference evidence="1" key="1">
    <citation type="submission" date="2024-05" db="EMBL/GenBank/DDBJ databases">
        <authorList>
            <person name="Luo Y.-C."/>
            <person name="Nicholds J."/>
            <person name="Mortimer T."/>
            <person name="Maboni G."/>
        </authorList>
    </citation>
    <scope>NUCLEOTIDE SEQUENCE</scope>
    <source>
        <strain evidence="1">151836</strain>
    </source>
</reference>
<accession>A0AB39CWA0</accession>
<dbReference type="RefSeq" id="WP_368639449.1">
    <property type="nucleotide sequence ID" value="NZ_CP158254.1"/>
</dbReference>
<evidence type="ECO:0000313" key="1">
    <source>
        <dbReference type="EMBL" id="XDJ46737.1"/>
    </source>
</evidence>